<evidence type="ECO:0000313" key="1">
    <source>
        <dbReference type="EMBL" id="GAA2030790.1"/>
    </source>
</evidence>
<gene>
    <name evidence="1" type="ORF">GCM10009720_08790</name>
</gene>
<accession>A0ABN2U7Y4</accession>
<sequence>MPITNGDRAASALQAIKASVADMERNSGDNSAYSADVRDMAATIRHIIEHECGQEDP</sequence>
<name>A0ABN2U7Y4_9MICC</name>
<dbReference type="EMBL" id="BAAAMN010000014">
    <property type="protein sequence ID" value="GAA2030790.1"/>
    <property type="molecule type" value="Genomic_DNA"/>
</dbReference>
<proteinExistence type="predicted"/>
<evidence type="ECO:0000313" key="2">
    <source>
        <dbReference type="Proteomes" id="UP001501461"/>
    </source>
</evidence>
<comment type="caution">
    <text evidence="1">The sequence shown here is derived from an EMBL/GenBank/DDBJ whole genome shotgun (WGS) entry which is preliminary data.</text>
</comment>
<keyword evidence="2" id="KW-1185">Reference proteome</keyword>
<organism evidence="1 2">
    <name type="scientific">Yaniella flava</name>
    <dbReference type="NCBI Taxonomy" id="287930"/>
    <lineage>
        <taxon>Bacteria</taxon>
        <taxon>Bacillati</taxon>
        <taxon>Actinomycetota</taxon>
        <taxon>Actinomycetes</taxon>
        <taxon>Micrococcales</taxon>
        <taxon>Micrococcaceae</taxon>
        <taxon>Yaniella</taxon>
    </lineage>
</organism>
<dbReference type="Proteomes" id="UP001501461">
    <property type="component" value="Unassembled WGS sequence"/>
</dbReference>
<protein>
    <submittedName>
        <fullName evidence="1">Uncharacterized protein</fullName>
    </submittedName>
</protein>
<dbReference type="RefSeq" id="WP_343956389.1">
    <property type="nucleotide sequence ID" value="NZ_BAAAMN010000014.1"/>
</dbReference>
<reference evidence="1 2" key="1">
    <citation type="journal article" date="2019" name="Int. J. Syst. Evol. Microbiol.">
        <title>The Global Catalogue of Microorganisms (GCM) 10K type strain sequencing project: providing services to taxonomists for standard genome sequencing and annotation.</title>
        <authorList>
            <consortium name="The Broad Institute Genomics Platform"/>
            <consortium name="The Broad Institute Genome Sequencing Center for Infectious Disease"/>
            <person name="Wu L."/>
            <person name="Ma J."/>
        </authorList>
    </citation>
    <scope>NUCLEOTIDE SEQUENCE [LARGE SCALE GENOMIC DNA]</scope>
    <source>
        <strain evidence="1 2">JCM 13595</strain>
    </source>
</reference>